<dbReference type="Proteomes" id="UP000004459">
    <property type="component" value="Unassembled WGS sequence"/>
</dbReference>
<dbReference type="HOGENOM" id="CLU_818243_0_0_9"/>
<evidence type="ECO:0000313" key="4">
    <source>
        <dbReference type="Proteomes" id="UP000004459"/>
    </source>
</evidence>
<feature type="region of interest" description="Disordered" evidence="1">
    <location>
        <begin position="24"/>
        <end position="67"/>
    </location>
</feature>
<evidence type="ECO:0000313" key="3">
    <source>
        <dbReference type="EMBL" id="EHM42252.1"/>
    </source>
</evidence>
<feature type="chain" id="PRO_5039395313" description="Lipoprotein" evidence="2">
    <location>
        <begin position="22"/>
        <end position="339"/>
    </location>
</feature>
<dbReference type="AlphaFoldDB" id="G9YUI9"/>
<evidence type="ECO:0008006" key="5">
    <source>
        <dbReference type="Google" id="ProtNLM"/>
    </source>
</evidence>
<name>G9YUI9_FLAPL</name>
<dbReference type="EMBL" id="AGCK01000258">
    <property type="protein sequence ID" value="EHM42252.1"/>
    <property type="molecule type" value="Genomic_DNA"/>
</dbReference>
<dbReference type="RefSeq" id="WP_007493616.1">
    <property type="nucleotide sequence ID" value="NZ_JH417819.1"/>
</dbReference>
<reference evidence="3 4" key="1">
    <citation type="submission" date="2011-08" db="EMBL/GenBank/DDBJ databases">
        <authorList>
            <person name="Weinstock G."/>
            <person name="Sodergren E."/>
            <person name="Clifton S."/>
            <person name="Fulton L."/>
            <person name="Fulton B."/>
            <person name="Courtney L."/>
            <person name="Fronick C."/>
            <person name="Harrison M."/>
            <person name="Strong C."/>
            <person name="Farmer C."/>
            <person name="Delahaunty K."/>
            <person name="Markovic C."/>
            <person name="Hall O."/>
            <person name="Minx P."/>
            <person name="Tomlinson C."/>
            <person name="Mitreva M."/>
            <person name="Hou S."/>
            <person name="Chen J."/>
            <person name="Wollam A."/>
            <person name="Pepin K.H."/>
            <person name="Johnson M."/>
            <person name="Bhonagiri V."/>
            <person name="Zhang X."/>
            <person name="Suruliraj S."/>
            <person name="Warren W."/>
            <person name="Chinwalla A."/>
            <person name="Mardis E.R."/>
            <person name="Wilson R.K."/>
        </authorList>
    </citation>
    <scope>NUCLEOTIDE SEQUENCE [LARGE SCALE GENOMIC DNA]</scope>
    <source>
        <strain evidence="3 4">ATCC 29863</strain>
    </source>
</reference>
<sequence>MKKIVSLLLAGALTLSLAACGGDTTSDVSGTSGANVSGSSETNTPSGSETPDDDANSNQEVTVPNNGEWDEILCSGDGYHLVKKEVDAYDGYKFTLGVVDDDGEWVQELTDTGTFVEEVRFRAEGSSETLRDSSCYMYLGEGVFLASPGVSVYTKDEEYRVGPWPDMITDSVTGQLDVAVWECLIWNVVDNSQAKFDASKISTFQDGYSLFCESEDAFGGGRLNALNTKGEITEFTCEFVPNKPGHNFPVYSEGLFYACTDKAASPGFYDIEGNMVIDLSSYNMGRIPYSSEMGVNAPYFENGQATILFANNAGSVFEAVIDKTGAFVGEPEKVDVSVY</sequence>
<proteinExistence type="predicted"/>
<evidence type="ECO:0000256" key="2">
    <source>
        <dbReference type="SAM" id="SignalP"/>
    </source>
</evidence>
<feature type="signal peptide" evidence="2">
    <location>
        <begin position="1"/>
        <end position="21"/>
    </location>
</feature>
<keyword evidence="2" id="KW-0732">Signal</keyword>
<comment type="caution">
    <text evidence="3">The sequence shown here is derived from an EMBL/GenBank/DDBJ whole genome shotgun (WGS) entry which is preliminary data.</text>
</comment>
<dbReference type="GeneID" id="63972246"/>
<dbReference type="PATRIC" id="fig|411475.3.peg.2768"/>
<dbReference type="PROSITE" id="PS51257">
    <property type="entry name" value="PROKAR_LIPOPROTEIN"/>
    <property type="match status" value="1"/>
</dbReference>
<evidence type="ECO:0000256" key="1">
    <source>
        <dbReference type="SAM" id="MobiDB-lite"/>
    </source>
</evidence>
<feature type="compositionally biased region" description="Polar residues" evidence="1">
    <location>
        <begin position="24"/>
        <end position="49"/>
    </location>
</feature>
<organism evidence="3 4">
    <name type="scientific">Flavonifractor plautii ATCC 29863</name>
    <dbReference type="NCBI Taxonomy" id="411475"/>
    <lineage>
        <taxon>Bacteria</taxon>
        <taxon>Bacillati</taxon>
        <taxon>Bacillota</taxon>
        <taxon>Clostridia</taxon>
        <taxon>Eubacteriales</taxon>
        <taxon>Oscillospiraceae</taxon>
        <taxon>Flavonifractor</taxon>
    </lineage>
</organism>
<accession>G9YUI9</accession>
<protein>
    <recommendedName>
        <fullName evidence="5">Lipoprotein</fullName>
    </recommendedName>
</protein>
<gene>
    <name evidence="3" type="ORF">HMPREF0372_03203</name>
</gene>
<feature type="compositionally biased region" description="Polar residues" evidence="1">
    <location>
        <begin position="56"/>
        <end position="65"/>
    </location>
</feature>